<evidence type="ECO:0000256" key="2">
    <source>
        <dbReference type="ARBA" id="ARBA00022795"/>
    </source>
</evidence>
<accession>A0A2U8DNF0</accession>
<dbReference type="GO" id="GO:0044781">
    <property type="term" value="P:bacterial-type flagellum organization"/>
    <property type="evidence" value="ECO:0007669"/>
    <property type="project" value="UniProtKB-UniRule"/>
</dbReference>
<evidence type="ECO:0000313" key="6">
    <source>
        <dbReference type="Proteomes" id="UP000244910"/>
    </source>
</evidence>
<reference evidence="6" key="1">
    <citation type="submission" date="2017-04" db="EMBL/GenBank/DDBJ databases">
        <authorList>
            <person name="Song Y."/>
            <person name="Cho B.-K."/>
        </authorList>
    </citation>
    <scope>NUCLEOTIDE SEQUENCE [LARGE SCALE GENOMIC DNA]</scope>
    <source>
        <strain evidence="6">SL1</strain>
    </source>
</reference>
<keyword evidence="5" id="KW-0966">Cell projection</keyword>
<feature type="compositionally biased region" description="Low complexity" evidence="4">
    <location>
        <begin position="1"/>
        <end position="25"/>
    </location>
</feature>
<dbReference type="OrthoDB" id="280334at2"/>
<dbReference type="AlphaFoldDB" id="A0A2U8DNF0"/>
<feature type="region of interest" description="Disordered" evidence="4">
    <location>
        <begin position="1"/>
        <end position="35"/>
    </location>
</feature>
<dbReference type="EMBL" id="CP020953">
    <property type="protein sequence ID" value="AWI03712.1"/>
    <property type="molecule type" value="Genomic_DNA"/>
</dbReference>
<evidence type="ECO:0000256" key="3">
    <source>
        <dbReference type="RuleBase" id="RU362076"/>
    </source>
</evidence>
<dbReference type="Pfam" id="PF03963">
    <property type="entry name" value="FlgD"/>
    <property type="match status" value="1"/>
</dbReference>
<keyword evidence="5" id="KW-0969">Cilium</keyword>
<proteinExistence type="inferred from homology"/>
<organism evidence="5 6">
    <name type="scientific">Clostridium drakei</name>
    <dbReference type="NCBI Taxonomy" id="332101"/>
    <lineage>
        <taxon>Bacteria</taxon>
        <taxon>Bacillati</taxon>
        <taxon>Bacillota</taxon>
        <taxon>Clostridia</taxon>
        <taxon>Eubacteriales</taxon>
        <taxon>Clostridiaceae</taxon>
        <taxon>Clostridium</taxon>
    </lineage>
</organism>
<keyword evidence="5" id="KW-0282">Flagellum</keyword>
<evidence type="ECO:0000256" key="1">
    <source>
        <dbReference type="ARBA" id="ARBA00010577"/>
    </source>
</evidence>
<gene>
    <name evidence="5" type="ORF">B9W14_04170</name>
</gene>
<sequence>MAEVNGVTNTNTANNTNSNDINKANDANATKTGRGTRIVKKGQDMDKNAFFKILAAELSNQDPSNAKDGTEYVSQMAQFSSLEQMVNLNTTMKLTGANNLIGKTVNLNKLDPNGKFYNGLVTSVIKSGDTIQLNVLVGQKKDDKGNEVPDIQKFDIENVTEIDDQSSINNYTNTMNNTNEFLNASALIGRTVELKEKDSTNKNYVGVVKAVSRADGEIKVTVDIGNNQTKDFQYDEITNVKSS</sequence>
<evidence type="ECO:0000313" key="5">
    <source>
        <dbReference type="EMBL" id="AWI03712.1"/>
    </source>
</evidence>
<keyword evidence="2 3" id="KW-1005">Bacterial flagellum biogenesis</keyword>
<comment type="function">
    <text evidence="3">Required for flagellar hook formation. May act as a scaffolding protein.</text>
</comment>
<evidence type="ECO:0000256" key="4">
    <source>
        <dbReference type="SAM" id="MobiDB-lite"/>
    </source>
</evidence>
<dbReference type="KEGG" id="cdrk:B9W14_04170"/>
<protein>
    <recommendedName>
        <fullName evidence="3">Basal-body rod modification protein FlgD</fullName>
    </recommendedName>
</protein>
<dbReference type="RefSeq" id="WP_032076655.1">
    <property type="nucleotide sequence ID" value="NZ_CP020953.1"/>
</dbReference>
<dbReference type="InterPro" id="IPR005648">
    <property type="entry name" value="FlgD"/>
</dbReference>
<comment type="similarity">
    <text evidence="1 3">Belongs to the FlgD family.</text>
</comment>
<keyword evidence="6" id="KW-1185">Reference proteome</keyword>
<dbReference type="Proteomes" id="UP000244910">
    <property type="component" value="Chromosome"/>
</dbReference>
<name>A0A2U8DNF0_9CLOT</name>